<sequence length="804" mass="87911">MKFTLSWLKDHLETNAPLNEICEKLTAIGLEVDHVDDRSFLKGFIIAKILTTVKHPDADKLQILSVDTGAGAPVQVICGAPNARAGLVGVLALPGTYVPGLDVTLSIGKIRGVESFGMMCSQAELELSNEHDGIIELPEDAPIGGSFANYAGLDDPIIDISLTPNRSDCTGVRGIARDLAAAGIGKLKELSLPQFDLSFETPLDVSFDFSQSVSICLGFAWREIRNVQNGASPQWMQQRLSAIGLRPINALVDMTNYISFDLGRPLHVFDADKIKGNLCVRCAREGEKLQALNGKIYNLCVKDCVIADEEGVISIAGIMGGERTSCDEMTRNVIIESALWDAQNIAQTGRALDLISDARYRFERGVDPAFMETGLEVATELALRLCGGEVSRMKVVGYQKPEVKQIAFSFSEIKRLTHLQIERDQALTILTKLGFCVEGKGDVVTVKVPTWRSDVAGKADLVEEVIRIYGLDKIKPIPLENFTEGKHPVLTILQFRSRVARLALAYRGMKEAVTWSFISEKQALAFGGGQAQLKLVNPISADMSVMRPSLLPGLLITAQRNADRGFPDLALFEVSSIYEGNTPDKQQHVASGIRRGTERFEGAGRFWNGNAAVVDVFDAKADALAVLEACGIDINKVQIEVGAPDWFHPGRSGVIKLGSKMILGFFGVFHPATLERLDVSGSLCGFEIFLDRIPESKKKATKNRSPLKLSPFQMVRRDFAFVVDKTVASSLIVRAASRADKKLVHSVQVFDVFEDSSLGEDKKSVAIEVTIQPIERTLTDEDLEKLALQVVENVTKMTGAYLRC</sequence>
<dbReference type="Pfam" id="PF03483">
    <property type="entry name" value="B3_4"/>
    <property type="match status" value="1"/>
</dbReference>
<comment type="similarity">
    <text evidence="2 15">Belongs to the phenylalanyl-tRNA synthetase beta subunit family. Type 1 subfamily.</text>
</comment>
<protein>
    <recommendedName>
        <fullName evidence="15">Phenylalanine--tRNA ligase beta subunit</fullName>
        <ecNumber evidence="15">6.1.1.20</ecNumber>
    </recommendedName>
    <alternativeName>
        <fullName evidence="15">Phenylalanyl-tRNA synthetase beta subunit</fullName>
        <shortName evidence="15">PheRS</shortName>
    </alternativeName>
</protein>
<dbReference type="Pfam" id="PF17759">
    <property type="entry name" value="tRNA_synthFbeta"/>
    <property type="match status" value="1"/>
</dbReference>
<evidence type="ECO:0000256" key="15">
    <source>
        <dbReference type="HAMAP-Rule" id="MF_00283"/>
    </source>
</evidence>
<dbReference type="Gene3D" id="3.30.56.10">
    <property type="match status" value="2"/>
</dbReference>
<dbReference type="InterPro" id="IPR005147">
    <property type="entry name" value="tRNA_synthase_B5-dom"/>
</dbReference>
<dbReference type="SMART" id="SM00874">
    <property type="entry name" value="B5"/>
    <property type="match status" value="1"/>
</dbReference>
<dbReference type="CDD" id="cd00769">
    <property type="entry name" value="PheRS_beta_core"/>
    <property type="match status" value="1"/>
</dbReference>
<dbReference type="InterPro" id="IPR033714">
    <property type="entry name" value="tRNA_bind_bactPheRS"/>
</dbReference>
<evidence type="ECO:0000256" key="9">
    <source>
        <dbReference type="ARBA" id="ARBA00022840"/>
    </source>
</evidence>
<evidence type="ECO:0000256" key="2">
    <source>
        <dbReference type="ARBA" id="ARBA00008653"/>
    </source>
</evidence>
<evidence type="ECO:0000256" key="13">
    <source>
        <dbReference type="ARBA" id="ARBA00023146"/>
    </source>
</evidence>
<dbReference type="Gene3D" id="3.50.40.10">
    <property type="entry name" value="Phenylalanyl-trna Synthetase, Chain B, domain 3"/>
    <property type="match status" value="1"/>
</dbReference>
<keyword evidence="7 15" id="KW-0479">Metal-binding</keyword>
<reference evidence="20 21" key="1">
    <citation type="submission" date="2020-06" db="EMBL/GenBank/DDBJ databases">
        <title>Complete closed genome sequence of Bartonella alsatica CIP 105477.</title>
        <authorList>
            <person name="Thibau A."/>
            <person name="Schultze T.G."/>
            <person name="Kempf V.A.J."/>
        </authorList>
    </citation>
    <scope>NUCLEOTIDE SEQUENCE [LARGE SCALE GENOMIC DNA]</scope>
    <source>
        <strain evidence="20 21">CIP 105477</strain>
    </source>
</reference>
<dbReference type="SUPFAM" id="SSF46955">
    <property type="entry name" value="Putative DNA-binding domain"/>
    <property type="match status" value="1"/>
</dbReference>
<dbReference type="PROSITE" id="PS50886">
    <property type="entry name" value="TRBD"/>
    <property type="match status" value="1"/>
</dbReference>
<dbReference type="NCBIfam" id="TIGR00472">
    <property type="entry name" value="pheT_bact"/>
    <property type="match status" value="1"/>
</dbReference>
<keyword evidence="13 15" id="KW-0030">Aminoacyl-tRNA synthetase</keyword>
<gene>
    <name evidence="15" type="primary">pheT</name>
    <name evidence="20" type="ORF">HWV54_04340</name>
</gene>
<dbReference type="SUPFAM" id="SSF55681">
    <property type="entry name" value="Class II aaRS and biotin synthetases"/>
    <property type="match status" value="1"/>
</dbReference>
<comment type="subcellular location">
    <subcellularLocation>
        <location evidence="1 15">Cytoplasm</location>
    </subcellularLocation>
</comment>
<dbReference type="RefSeq" id="WP_005866385.1">
    <property type="nucleotide sequence ID" value="NZ_CACVBB010000001.1"/>
</dbReference>
<dbReference type="Proteomes" id="UP000509443">
    <property type="component" value="Chromosome"/>
</dbReference>
<keyword evidence="4 15" id="KW-0963">Cytoplasm</keyword>
<evidence type="ECO:0000256" key="8">
    <source>
        <dbReference type="ARBA" id="ARBA00022741"/>
    </source>
</evidence>
<evidence type="ECO:0000256" key="5">
    <source>
        <dbReference type="ARBA" id="ARBA00022555"/>
    </source>
</evidence>
<dbReference type="Gene3D" id="3.30.930.10">
    <property type="entry name" value="Bira Bifunctional Protein, Domain 2"/>
    <property type="match status" value="1"/>
</dbReference>
<dbReference type="Gene3D" id="2.40.50.140">
    <property type="entry name" value="Nucleic acid-binding proteins"/>
    <property type="match status" value="1"/>
</dbReference>
<dbReference type="SMART" id="SM00873">
    <property type="entry name" value="B3_4"/>
    <property type="match status" value="1"/>
</dbReference>
<name>A0ABX6QGZ6_9HYPH</name>
<feature type="domain" description="FDX-ACB" evidence="18">
    <location>
        <begin position="710"/>
        <end position="803"/>
    </location>
</feature>
<dbReference type="GO" id="GO:0004826">
    <property type="term" value="F:phenylalanine-tRNA ligase activity"/>
    <property type="evidence" value="ECO:0007669"/>
    <property type="project" value="UniProtKB-EC"/>
</dbReference>
<dbReference type="SUPFAM" id="SSF54991">
    <property type="entry name" value="Anticodon-binding domain of PheRS"/>
    <property type="match status" value="1"/>
</dbReference>
<dbReference type="PANTHER" id="PTHR10947">
    <property type="entry name" value="PHENYLALANYL-TRNA SYNTHETASE BETA CHAIN AND LEUCINE-RICH REPEAT-CONTAINING PROTEIN 47"/>
    <property type="match status" value="1"/>
</dbReference>
<evidence type="ECO:0000256" key="10">
    <source>
        <dbReference type="ARBA" id="ARBA00022842"/>
    </source>
</evidence>
<dbReference type="SUPFAM" id="SSF50249">
    <property type="entry name" value="Nucleic acid-binding proteins"/>
    <property type="match status" value="1"/>
</dbReference>
<feature type="domain" description="B5" evidence="19">
    <location>
        <begin position="401"/>
        <end position="476"/>
    </location>
</feature>
<keyword evidence="8 15" id="KW-0547">Nucleotide-binding</keyword>
<dbReference type="PROSITE" id="PS51447">
    <property type="entry name" value="FDX_ACB"/>
    <property type="match status" value="1"/>
</dbReference>
<evidence type="ECO:0000256" key="12">
    <source>
        <dbReference type="ARBA" id="ARBA00022917"/>
    </source>
</evidence>
<feature type="binding site" evidence="15">
    <location>
        <position position="464"/>
    </location>
    <ligand>
        <name>Mg(2+)</name>
        <dbReference type="ChEBI" id="CHEBI:18420"/>
        <note>shared with alpha subunit</note>
    </ligand>
</feature>
<dbReference type="InterPro" id="IPR012340">
    <property type="entry name" value="NA-bd_OB-fold"/>
</dbReference>
<dbReference type="InterPro" id="IPR009061">
    <property type="entry name" value="DNA-bd_dom_put_sf"/>
</dbReference>
<evidence type="ECO:0000256" key="11">
    <source>
        <dbReference type="ARBA" id="ARBA00022884"/>
    </source>
</evidence>
<dbReference type="HAMAP" id="MF_00283">
    <property type="entry name" value="Phe_tRNA_synth_beta1"/>
    <property type="match status" value="1"/>
</dbReference>
<evidence type="ECO:0000259" key="18">
    <source>
        <dbReference type="PROSITE" id="PS51447"/>
    </source>
</evidence>
<dbReference type="Pfam" id="PF03484">
    <property type="entry name" value="B5"/>
    <property type="match status" value="1"/>
</dbReference>
<evidence type="ECO:0000256" key="1">
    <source>
        <dbReference type="ARBA" id="ARBA00004496"/>
    </source>
</evidence>
<evidence type="ECO:0000313" key="20">
    <source>
        <dbReference type="EMBL" id="QLC52120.1"/>
    </source>
</evidence>
<dbReference type="NCBIfam" id="NF045760">
    <property type="entry name" value="YtpR"/>
    <property type="match status" value="1"/>
</dbReference>
<feature type="binding site" evidence="15">
    <location>
        <position position="454"/>
    </location>
    <ligand>
        <name>Mg(2+)</name>
        <dbReference type="ChEBI" id="CHEBI:18420"/>
        <note>shared with alpha subunit</note>
    </ligand>
</feature>
<dbReference type="InterPro" id="IPR004532">
    <property type="entry name" value="Phe-tRNA-ligase_IIc_bsu_bact"/>
</dbReference>
<dbReference type="CDD" id="cd02796">
    <property type="entry name" value="tRNA_bind_bactPheRS"/>
    <property type="match status" value="1"/>
</dbReference>
<dbReference type="SMART" id="SM00896">
    <property type="entry name" value="FDX-ACB"/>
    <property type="match status" value="1"/>
</dbReference>
<keyword evidence="9 15" id="KW-0067">ATP-binding</keyword>
<dbReference type="EC" id="6.1.1.20" evidence="15"/>
<evidence type="ECO:0000256" key="6">
    <source>
        <dbReference type="ARBA" id="ARBA00022598"/>
    </source>
</evidence>
<organism evidence="20 21">
    <name type="scientific">Bartonella alsatica</name>
    <dbReference type="NCBI Taxonomy" id="52764"/>
    <lineage>
        <taxon>Bacteria</taxon>
        <taxon>Pseudomonadati</taxon>
        <taxon>Pseudomonadota</taxon>
        <taxon>Alphaproteobacteria</taxon>
        <taxon>Hyphomicrobiales</taxon>
        <taxon>Bartonellaceae</taxon>
        <taxon>Bartonella</taxon>
    </lineage>
</organism>
<dbReference type="Pfam" id="PF03147">
    <property type="entry name" value="FDX-ACB"/>
    <property type="match status" value="1"/>
</dbReference>
<comment type="cofactor">
    <cofactor evidence="15">
        <name>Mg(2+)</name>
        <dbReference type="ChEBI" id="CHEBI:18420"/>
    </cofactor>
    <text evidence="15">Binds 2 magnesium ions per tetramer.</text>
</comment>
<dbReference type="EMBL" id="CP058235">
    <property type="protein sequence ID" value="QLC52120.1"/>
    <property type="molecule type" value="Genomic_DNA"/>
</dbReference>
<evidence type="ECO:0000256" key="4">
    <source>
        <dbReference type="ARBA" id="ARBA00022490"/>
    </source>
</evidence>
<dbReference type="SUPFAM" id="SSF56037">
    <property type="entry name" value="PheT/TilS domain"/>
    <property type="match status" value="1"/>
</dbReference>
<keyword evidence="6 15" id="KW-0436">Ligase</keyword>
<dbReference type="InterPro" id="IPR002547">
    <property type="entry name" value="tRNA-bd_dom"/>
</dbReference>
<evidence type="ECO:0000259" key="19">
    <source>
        <dbReference type="PROSITE" id="PS51483"/>
    </source>
</evidence>
<feature type="binding site" evidence="15">
    <location>
        <position position="463"/>
    </location>
    <ligand>
        <name>Mg(2+)</name>
        <dbReference type="ChEBI" id="CHEBI:18420"/>
        <note>shared with alpha subunit</note>
    </ligand>
</feature>
<evidence type="ECO:0000256" key="14">
    <source>
        <dbReference type="ARBA" id="ARBA00049255"/>
    </source>
</evidence>
<dbReference type="InterPro" id="IPR045060">
    <property type="entry name" value="Phe-tRNA-ligase_IIc_bsu"/>
</dbReference>
<comment type="subunit">
    <text evidence="3 15">Tetramer of two alpha and two beta subunits.</text>
</comment>
<proteinExistence type="inferred from homology"/>
<feature type="binding site" evidence="15">
    <location>
        <position position="460"/>
    </location>
    <ligand>
        <name>Mg(2+)</name>
        <dbReference type="ChEBI" id="CHEBI:18420"/>
        <note>shared with alpha subunit</note>
    </ligand>
</feature>
<evidence type="ECO:0000256" key="16">
    <source>
        <dbReference type="PROSITE-ProRule" id="PRU00209"/>
    </source>
</evidence>
<dbReference type="InterPro" id="IPR036690">
    <property type="entry name" value="Fdx_antiC-bd_sf"/>
</dbReference>
<dbReference type="InterPro" id="IPR020825">
    <property type="entry name" value="Phe-tRNA_synthase-like_B3/B4"/>
</dbReference>
<comment type="catalytic activity">
    <reaction evidence="14 15">
        <text>tRNA(Phe) + L-phenylalanine + ATP = L-phenylalanyl-tRNA(Phe) + AMP + diphosphate + H(+)</text>
        <dbReference type="Rhea" id="RHEA:19413"/>
        <dbReference type="Rhea" id="RHEA-COMP:9668"/>
        <dbReference type="Rhea" id="RHEA-COMP:9699"/>
        <dbReference type="ChEBI" id="CHEBI:15378"/>
        <dbReference type="ChEBI" id="CHEBI:30616"/>
        <dbReference type="ChEBI" id="CHEBI:33019"/>
        <dbReference type="ChEBI" id="CHEBI:58095"/>
        <dbReference type="ChEBI" id="CHEBI:78442"/>
        <dbReference type="ChEBI" id="CHEBI:78531"/>
        <dbReference type="ChEBI" id="CHEBI:456215"/>
        <dbReference type="EC" id="6.1.1.20"/>
    </reaction>
</comment>
<evidence type="ECO:0000256" key="3">
    <source>
        <dbReference type="ARBA" id="ARBA00011209"/>
    </source>
</evidence>
<accession>A0ABX6QGZ6</accession>
<dbReference type="Gene3D" id="3.30.70.380">
    <property type="entry name" value="Ferrodoxin-fold anticodon-binding domain"/>
    <property type="match status" value="1"/>
</dbReference>
<keyword evidence="12 15" id="KW-0648">Protein biosynthesis</keyword>
<keyword evidence="5 16" id="KW-0820">tRNA-binding</keyword>
<dbReference type="Pfam" id="PF01588">
    <property type="entry name" value="tRNA_bind"/>
    <property type="match status" value="1"/>
</dbReference>
<dbReference type="PROSITE" id="PS51483">
    <property type="entry name" value="B5"/>
    <property type="match status" value="1"/>
</dbReference>
<dbReference type="InterPro" id="IPR005121">
    <property type="entry name" value="Fdx_antiC-bd"/>
</dbReference>
<dbReference type="PANTHER" id="PTHR10947:SF0">
    <property type="entry name" value="PHENYLALANINE--TRNA LIGASE BETA SUBUNIT"/>
    <property type="match status" value="1"/>
</dbReference>
<keyword evidence="21" id="KW-1185">Reference proteome</keyword>
<evidence type="ECO:0000259" key="17">
    <source>
        <dbReference type="PROSITE" id="PS50886"/>
    </source>
</evidence>
<feature type="domain" description="TRNA-binding" evidence="17">
    <location>
        <begin position="38"/>
        <end position="148"/>
    </location>
</feature>
<keyword evidence="11 16" id="KW-0694">RNA-binding</keyword>
<keyword evidence="10 15" id="KW-0460">Magnesium</keyword>
<evidence type="ECO:0000256" key="7">
    <source>
        <dbReference type="ARBA" id="ARBA00022723"/>
    </source>
</evidence>
<dbReference type="InterPro" id="IPR041616">
    <property type="entry name" value="PheRS_beta_core"/>
</dbReference>
<dbReference type="InterPro" id="IPR045864">
    <property type="entry name" value="aa-tRNA-synth_II/BPL/LPL"/>
</dbReference>
<evidence type="ECO:0000313" key="21">
    <source>
        <dbReference type="Proteomes" id="UP000509443"/>
    </source>
</evidence>
<dbReference type="InterPro" id="IPR005146">
    <property type="entry name" value="B3/B4_tRNA-bd"/>
</dbReference>